<name>K6VTW8_9MICO</name>
<gene>
    <name evidence="1" type="ORF">AUCHE_16_02150</name>
</gene>
<protein>
    <recommendedName>
        <fullName evidence="3">Methyl-accepting chemotaxis protein</fullName>
    </recommendedName>
</protein>
<reference evidence="1 2" key="1">
    <citation type="submission" date="2012-08" db="EMBL/GenBank/DDBJ databases">
        <title>Whole genome shotgun sequence of Austwickia chelonae NBRC 105200.</title>
        <authorList>
            <person name="Yoshida I."/>
            <person name="Hosoyama A."/>
            <person name="Tsuchikane K."/>
            <person name="Katsumata H."/>
            <person name="Ando Y."/>
            <person name="Ohji S."/>
            <person name="Hamada M."/>
            <person name="Tamura T."/>
            <person name="Yamazoe A."/>
            <person name="Yamazaki S."/>
            <person name="Fujita N."/>
        </authorList>
    </citation>
    <scope>NUCLEOTIDE SEQUENCE [LARGE SCALE GENOMIC DNA]</scope>
    <source>
        <strain evidence="1 2">NBRC 105200</strain>
    </source>
</reference>
<feature type="non-terminal residue" evidence="1">
    <location>
        <position position="1"/>
    </location>
</feature>
<proteinExistence type="predicted"/>
<dbReference type="STRING" id="100225.SAMN05421595_2444"/>
<evidence type="ECO:0000313" key="2">
    <source>
        <dbReference type="Proteomes" id="UP000008495"/>
    </source>
</evidence>
<dbReference type="EMBL" id="BAGZ01000016">
    <property type="protein sequence ID" value="GAB78790.1"/>
    <property type="molecule type" value="Genomic_DNA"/>
</dbReference>
<accession>K6VTW8</accession>
<dbReference type="AlphaFoldDB" id="K6VTW8"/>
<comment type="caution">
    <text evidence="1">The sequence shown here is derived from an EMBL/GenBank/DDBJ whole genome shotgun (WGS) entry which is preliminary data.</text>
</comment>
<keyword evidence="2" id="KW-1185">Reference proteome</keyword>
<sequence length="57" mass="5947">VDGIARASSAAVTRLETITGVARTSESLSVETSHSAESIRGEADELQAIVGRFRVGM</sequence>
<organism evidence="1 2">
    <name type="scientific">Austwickia chelonae NBRC 105200</name>
    <dbReference type="NCBI Taxonomy" id="1184607"/>
    <lineage>
        <taxon>Bacteria</taxon>
        <taxon>Bacillati</taxon>
        <taxon>Actinomycetota</taxon>
        <taxon>Actinomycetes</taxon>
        <taxon>Micrococcales</taxon>
        <taxon>Dermatophilaceae</taxon>
        <taxon>Austwickia</taxon>
    </lineage>
</organism>
<evidence type="ECO:0000313" key="1">
    <source>
        <dbReference type="EMBL" id="GAB78790.1"/>
    </source>
</evidence>
<dbReference type="Proteomes" id="UP000008495">
    <property type="component" value="Unassembled WGS sequence"/>
</dbReference>
<evidence type="ECO:0008006" key="3">
    <source>
        <dbReference type="Google" id="ProtNLM"/>
    </source>
</evidence>